<gene>
    <name evidence="1" type="ORF">BpHYR1_046236</name>
</gene>
<evidence type="ECO:0000313" key="1">
    <source>
        <dbReference type="EMBL" id="RNA44032.1"/>
    </source>
</evidence>
<comment type="caution">
    <text evidence="1">The sequence shown here is derived from an EMBL/GenBank/DDBJ whole genome shotgun (WGS) entry which is preliminary data.</text>
</comment>
<organism evidence="1 2">
    <name type="scientific">Brachionus plicatilis</name>
    <name type="common">Marine rotifer</name>
    <name type="synonym">Brachionus muelleri</name>
    <dbReference type="NCBI Taxonomy" id="10195"/>
    <lineage>
        <taxon>Eukaryota</taxon>
        <taxon>Metazoa</taxon>
        <taxon>Spiralia</taxon>
        <taxon>Gnathifera</taxon>
        <taxon>Rotifera</taxon>
        <taxon>Eurotatoria</taxon>
        <taxon>Monogononta</taxon>
        <taxon>Pseudotrocha</taxon>
        <taxon>Ploima</taxon>
        <taxon>Brachionidae</taxon>
        <taxon>Brachionus</taxon>
    </lineage>
</organism>
<proteinExistence type="predicted"/>
<keyword evidence="2" id="KW-1185">Reference proteome</keyword>
<reference evidence="1 2" key="1">
    <citation type="journal article" date="2018" name="Sci. Rep.">
        <title>Genomic signatures of local adaptation to the degree of environmental predictability in rotifers.</title>
        <authorList>
            <person name="Franch-Gras L."/>
            <person name="Hahn C."/>
            <person name="Garcia-Roger E.M."/>
            <person name="Carmona M.J."/>
            <person name="Serra M."/>
            <person name="Gomez A."/>
        </authorList>
    </citation>
    <scope>NUCLEOTIDE SEQUENCE [LARGE SCALE GENOMIC DNA]</scope>
    <source>
        <strain evidence="1">HYR1</strain>
    </source>
</reference>
<dbReference type="EMBL" id="REGN01000164">
    <property type="protein sequence ID" value="RNA44032.1"/>
    <property type="molecule type" value="Genomic_DNA"/>
</dbReference>
<sequence>MLVSENEFKQGKEKSKIGPIKDLPNFLVERYFIKLSLKLQRSFNSSTIGLNLSFESDVII</sequence>
<dbReference type="AlphaFoldDB" id="A0A3M7T7L6"/>
<name>A0A3M7T7L6_BRAPC</name>
<accession>A0A3M7T7L6</accession>
<protein>
    <submittedName>
        <fullName evidence="1">Uncharacterized protein</fullName>
    </submittedName>
</protein>
<evidence type="ECO:0000313" key="2">
    <source>
        <dbReference type="Proteomes" id="UP000276133"/>
    </source>
</evidence>
<dbReference type="Proteomes" id="UP000276133">
    <property type="component" value="Unassembled WGS sequence"/>
</dbReference>